<dbReference type="InterPro" id="IPR011989">
    <property type="entry name" value="ARM-like"/>
</dbReference>
<reference evidence="1 2" key="1">
    <citation type="submission" date="2022-11" db="EMBL/GenBank/DDBJ databases">
        <title>Minimal conservation of predation-associated metabolite biosynthetic gene clusters underscores biosynthetic potential of Myxococcota including descriptions for ten novel species: Archangium lansinium sp. nov., Myxococcus landrumus sp. nov., Nannocystis bai.</title>
        <authorList>
            <person name="Ahearne A."/>
            <person name="Stevens C."/>
            <person name="Dowd S."/>
        </authorList>
    </citation>
    <scope>NUCLEOTIDE SEQUENCE [LARGE SCALE GENOMIC DNA]</scope>
    <source>
        <strain evidence="1 2">NCELM</strain>
    </source>
</reference>
<keyword evidence="2" id="KW-1185">Reference proteome</keyword>
<accession>A0ABT5B900</accession>
<dbReference type="Gene3D" id="2.20.110.10">
    <property type="entry name" value="Histone H3 K4-specific methyltransferase SET7/9 N-terminal domain"/>
    <property type="match status" value="1"/>
</dbReference>
<gene>
    <name evidence="1" type="ORF">POL58_22830</name>
</gene>
<evidence type="ECO:0000313" key="1">
    <source>
        <dbReference type="EMBL" id="MDC0670609.1"/>
    </source>
</evidence>
<dbReference type="Gene3D" id="1.25.10.10">
    <property type="entry name" value="Leucine-rich Repeat Variant"/>
    <property type="match status" value="1"/>
</dbReference>
<evidence type="ECO:0000313" key="2">
    <source>
        <dbReference type="Proteomes" id="UP001217838"/>
    </source>
</evidence>
<dbReference type="RefSeq" id="WP_272000427.1">
    <property type="nucleotide sequence ID" value="NZ_JAQNDN010000013.1"/>
</dbReference>
<organism evidence="1 2">
    <name type="scientific">Nannocystis radixulma</name>
    <dbReference type="NCBI Taxonomy" id="2995305"/>
    <lineage>
        <taxon>Bacteria</taxon>
        <taxon>Pseudomonadati</taxon>
        <taxon>Myxococcota</taxon>
        <taxon>Polyangia</taxon>
        <taxon>Nannocystales</taxon>
        <taxon>Nannocystaceae</taxon>
        <taxon>Nannocystis</taxon>
    </lineage>
</organism>
<comment type="caution">
    <text evidence="1">The sequence shown here is derived from an EMBL/GenBank/DDBJ whole genome shotgun (WGS) entry which is preliminary data.</text>
</comment>
<dbReference type="Proteomes" id="UP001217838">
    <property type="component" value="Unassembled WGS sequence"/>
</dbReference>
<proteinExistence type="predicted"/>
<protein>
    <submittedName>
        <fullName evidence="1">Bacterial transcriptional activator domain-containing protein</fullName>
    </submittedName>
</protein>
<sequence length="806" mass="88684">MTISDLDKALADEDVELASELALRVAAKNPESVDYGRLLGVLSRGGPGTGLERHLDAATARLDGAGDPGSSEALTLREHLVEANLLLGRADRAIALAEARPVDERPLSYRMHHARALARAGRLDEARAVFNEQVSEREANAACVHRARAEIAHAAGDADRAHDSMCAAIFEAGAAHGMQDDPAYASIADERPTIPDAPIRPRRVPADAVFADDRVMGKVWVAGTVDADGRRQGPHRWFRLDGSKCCDSTFEKGVQVGPWTRYHENGEKSGQGTLVGGESDGTRAWFACEETTSELMHVGVDLSVRRTEHDYSMGRLLTLRHFDKDDRRVLASGAPYPQHPPGVPADADWDDDHDHWVQGRWQFDDPMHRGARPVDIWRYWDADGRHTEEQHHDDTGEVTRNVYFPASEEFPKAASKVVRFVRDEEAGHLCYDEDGRETLLDGAPVDQLRNAHPGLVIWFEQLEGLDLSGLEDGDGEAVRNAIRGALAQGDDSEDSPAAVAFEGLTDRLGTESILATLPLLTQLAGYERFARGPELLDFLNATMGEVSTDEDERDETETAIQRAFSAESPRWIELLRHPGADVRTQAARTLAMLSEAEGVEASLVALETERDDVVRAAIHVGLSMNHTRDAKLRKRIDAVVAADAERDDLVGFAARTTAAIRAKKKTSPDIVETLRSSDCARVLEYDQGMKRTRWPTSSVDALGTALYAVGLDVQDGIHLTRRFGEIEENPDAIGLVASAIWLALEEDMTRALRKVLLAVCDTPALWTDEQLPTLSMILDQFSLPDDLDELRELADDEDDEDEDEDD</sequence>
<name>A0ABT5B900_9BACT</name>
<dbReference type="EMBL" id="JAQNDN010000013">
    <property type="protein sequence ID" value="MDC0670609.1"/>
    <property type="molecule type" value="Genomic_DNA"/>
</dbReference>